<dbReference type="Proteomes" id="UP001054945">
    <property type="component" value="Unassembled WGS sequence"/>
</dbReference>
<name>A0AAV4RMV5_CAEEX</name>
<dbReference type="EMBL" id="BPLR01008074">
    <property type="protein sequence ID" value="GIY21954.1"/>
    <property type="molecule type" value="Genomic_DNA"/>
</dbReference>
<dbReference type="AlphaFoldDB" id="A0AAV4RMV5"/>
<comment type="caution">
    <text evidence="1">The sequence shown here is derived from an EMBL/GenBank/DDBJ whole genome shotgun (WGS) entry which is preliminary data.</text>
</comment>
<reference evidence="1 2" key="1">
    <citation type="submission" date="2021-06" db="EMBL/GenBank/DDBJ databases">
        <title>Caerostris extrusa draft genome.</title>
        <authorList>
            <person name="Kono N."/>
            <person name="Arakawa K."/>
        </authorList>
    </citation>
    <scope>NUCLEOTIDE SEQUENCE [LARGE SCALE GENOMIC DNA]</scope>
</reference>
<protein>
    <submittedName>
        <fullName evidence="1">Uncharacterized protein</fullName>
    </submittedName>
</protein>
<proteinExistence type="predicted"/>
<gene>
    <name evidence="1" type="ORF">CEXT_567011</name>
</gene>
<evidence type="ECO:0000313" key="2">
    <source>
        <dbReference type="Proteomes" id="UP001054945"/>
    </source>
</evidence>
<keyword evidence="2" id="KW-1185">Reference proteome</keyword>
<accession>A0AAV4RMV5</accession>
<evidence type="ECO:0000313" key="1">
    <source>
        <dbReference type="EMBL" id="GIY21954.1"/>
    </source>
</evidence>
<sequence length="74" mass="8192">MVEYCKNDDKKNVNEKTPISLEKRDLIGPIPHHGSPNEAVLGYCETTGRGVLFISLAWQHLAVFSVAQVRIGSL</sequence>
<organism evidence="1 2">
    <name type="scientific">Caerostris extrusa</name>
    <name type="common">Bark spider</name>
    <name type="synonym">Caerostris bankana</name>
    <dbReference type="NCBI Taxonomy" id="172846"/>
    <lineage>
        <taxon>Eukaryota</taxon>
        <taxon>Metazoa</taxon>
        <taxon>Ecdysozoa</taxon>
        <taxon>Arthropoda</taxon>
        <taxon>Chelicerata</taxon>
        <taxon>Arachnida</taxon>
        <taxon>Araneae</taxon>
        <taxon>Araneomorphae</taxon>
        <taxon>Entelegynae</taxon>
        <taxon>Araneoidea</taxon>
        <taxon>Araneidae</taxon>
        <taxon>Caerostris</taxon>
    </lineage>
</organism>